<feature type="region of interest" description="Disordered" evidence="1">
    <location>
        <begin position="1"/>
        <end position="25"/>
    </location>
</feature>
<evidence type="ECO:0000256" key="1">
    <source>
        <dbReference type="SAM" id="MobiDB-lite"/>
    </source>
</evidence>
<dbReference type="SUPFAM" id="SSF160574">
    <property type="entry name" value="BT0923-like"/>
    <property type="match status" value="1"/>
</dbReference>
<dbReference type="Gene3D" id="3.10.450.360">
    <property type="match status" value="1"/>
</dbReference>
<sequence>MDKTNPIHACRAATDPADTENTPAASVPDAADAVSAPVAAFIGTHYPDSEIVWSRLRSEKGMECRFLHVGIRHEGRWKNVLFYDDDEGLYCWVSTSWQLRPSELPEPVRVRLAAHPWSRCEADSLEYIRTPQREYYLAALADGQRTVDLRIGADGTTF</sequence>
<keyword evidence="3" id="KW-1185">Reference proteome</keyword>
<gene>
    <name evidence="2" type="ORF">NQ519_12060</name>
</gene>
<evidence type="ECO:0000313" key="3">
    <source>
        <dbReference type="Proteomes" id="UP001058267"/>
    </source>
</evidence>
<reference evidence="2" key="1">
    <citation type="journal article" date="2022" name="Cell">
        <title>Design, construction, and in vivo augmentation of a complex gut microbiome.</title>
        <authorList>
            <person name="Cheng A.G."/>
            <person name="Ho P.Y."/>
            <person name="Aranda-Diaz A."/>
            <person name="Jain S."/>
            <person name="Yu F.B."/>
            <person name="Meng X."/>
            <person name="Wang M."/>
            <person name="Iakiviak M."/>
            <person name="Nagashima K."/>
            <person name="Zhao A."/>
            <person name="Murugkar P."/>
            <person name="Patil A."/>
            <person name="Atabakhsh K."/>
            <person name="Weakley A."/>
            <person name="Yan J."/>
            <person name="Brumbaugh A.R."/>
            <person name="Higginbottom S."/>
            <person name="Dimas A."/>
            <person name="Shiver A.L."/>
            <person name="Deutschbauer A."/>
            <person name="Neff N."/>
            <person name="Sonnenburg J.L."/>
            <person name="Huang K.C."/>
            <person name="Fischbach M.A."/>
        </authorList>
    </citation>
    <scope>NUCLEOTIDE SEQUENCE</scope>
    <source>
        <strain evidence="2">JC50</strain>
    </source>
</reference>
<organism evidence="2 3">
    <name type="scientific">Alistipes senegalensis JC50</name>
    <dbReference type="NCBI Taxonomy" id="1033732"/>
    <lineage>
        <taxon>Bacteria</taxon>
        <taxon>Pseudomonadati</taxon>
        <taxon>Bacteroidota</taxon>
        <taxon>Bacteroidia</taxon>
        <taxon>Bacteroidales</taxon>
        <taxon>Rikenellaceae</taxon>
        <taxon>Alistipes</taxon>
    </lineage>
</organism>
<protein>
    <submittedName>
        <fullName evidence="2">Uncharacterized protein</fullName>
    </submittedName>
</protein>
<dbReference type="Proteomes" id="UP001058267">
    <property type="component" value="Chromosome"/>
</dbReference>
<dbReference type="RefSeq" id="WP_019150903.1">
    <property type="nucleotide sequence ID" value="NZ_CP102252.1"/>
</dbReference>
<name>A0ABY5V6D0_9BACT</name>
<proteinExistence type="predicted"/>
<evidence type="ECO:0000313" key="2">
    <source>
        <dbReference type="EMBL" id="UWN64479.1"/>
    </source>
</evidence>
<accession>A0ABY5V6D0</accession>
<dbReference type="EMBL" id="CP102252">
    <property type="protein sequence ID" value="UWN64479.1"/>
    <property type="molecule type" value="Genomic_DNA"/>
</dbReference>